<reference evidence="6" key="1">
    <citation type="submission" date="2003-11" db="EMBL/GenBank/DDBJ databases">
        <authorList>
            <person name="Heidelberg J.F."/>
            <person name="Eisen J.A."/>
            <person name="Nelson W.C."/>
            <person name="DeLong E.F."/>
        </authorList>
    </citation>
    <scope>NUCLEOTIDE SEQUENCE</scope>
</reference>
<dbReference type="PANTHER" id="PTHR34298:SF2">
    <property type="entry name" value="SEGREGATION AND CONDENSATION PROTEIN B"/>
    <property type="match status" value="1"/>
</dbReference>
<evidence type="ECO:0000313" key="6">
    <source>
        <dbReference type="EMBL" id="AAR37437.1"/>
    </source>
</evidence>
<dbReference type="AlphaFoldDB" id="Q6SI35"/>
<dbReference type="InterPro" id="IPR036390">
    <property type="entry name" value="WH_DNA-bd_sf"/>
</dbReference>
<dbReference type="NCBIfam" id="TIGR00281">
    <property type="entry name" value="SMC-Scp complex subunit ScpB"/>
    <property type="match status" value="1"/>
</dbReference>
<proteinExistence type="predicted"/>
<feature type="region of interest" description="Disordered" evidence="5">
    <location>
        <begin position="183"/>
        <end position="225"/>
    </location>
</feature>
<evidence type="ECO:0008006" key="7">
    <source>
        <dbReference type="Google" id="ProtNLM"/>
    </source>
</evidence>
<name>Q6SI35_9BACT</name>
<dbReference type="EMBL" id="AY458629">
    <property type="protein sequence ID" value="AAR37437.1"/>
    <property type="molecule type" value="Genomic_DNA"/>
</dbReference>
<evidence type="ECO:0000256" key="3">
    <source>
        <dbReference type="ARBA" id="ARBA00022829"/>
    </source>
</evidence>
<dbReference type="GO" id="GO:0051304">
    <property type="term" value="P:chromosome separation"/>
    <property type="evidence" value="ECO:0007669"/>
    <property type="project" value="InterPro"/>
</dbReference>
<organism evidence="6">
    <name type="scientific">uncultured marine bacterium 105</name>
    <dbReference type="NCBI Taxonomy" id="257382"/>
    <lineage>
        <taxon>Bacteria</taxon>
        <taxon>environmental samples</taxon>
    </lineage>
</organism>
<dbReference type="SUPFAM" id="SSF46785">
    <property type="entry name" value="Winged helix' DNA-binding domain"/>
    <property type="match status" value="2"/>
</dbReference>
<dbReference type="Pfam" id="PF04079">
    <property type="entry name" value="SMC_ScpB"/>
    <property type="match status" value="1"/>
</dbReference>
<sequence>MSDQLKPIIEALVFASPEPLTIKTLFKLLEDEPQEDVEAALAAVQADYDRPGGLQLVKVAGGFQIVTRPELHEWVRRLFHERSTQKLTVQSLETLAVVAYRQPVTAPEVSEIRGVNTSGVLSTLIERRLIKVVGRKKVIGRPFLYATTQEFLIRFGLSDLKDLPNVEDMAEAFGLEIAESLTGTSTAEDEQLPVQELGDAPRPQDSVEGVAQANESTFDDKSSIH</sequence>
<evidence type="ECO:0000256" key="4">
    <source>
        <dbReference type="ARBA" id="ARBA00023306"/>
    </source>
</evidence>
<dbReference type="GO" id="GO:0051301">
    <property type="term" value="P:cell division"/>
    <property type="evidence" value="ECO:0007669"/>
    <property type="project" value="UniProtKB-KW"/>
</dbReference>
<keyword evidence="2" id="KW-0132">Cell division</keyword>
<evidence type="ECO:0000256" key="1">
    <source>
        <dbReference type="ARBA" id="ARBA00022490"/>
    </source>
</evidence>
<dbReference type="InterPro" id="IPR036388">
    <property type="entry name" value="WH-like_DNA-bd_sf"/>
</dbReference>
<accession>Q6SI35</accession>
<dbReference type="PIRSF" id="PIRSF019345">
    <property type="entry name" value="ScpB"/>
    <property type="match status" value="1"/>
</dbReference>
<evidence type="ECO:0000256" key="2">
    <source>
        <dbReference type="ARBA" id="ARBA00022618"/>
    </source>
</evidence>
<dbReference type="PANTHER" id="PTHR34298">
    <property type="entry name" value="SEGREGATION AND CONDENSATION PROTEIN B"/>
    <property type="match status" value="1"/>
</dbReference>
<dbReference type="InterPro" id="IPR005234">
    <property type="entry name" value="ScpB_csome_segregation"/>
</dbReference>
<gene>
    <name evidence="6" type="ORF">MBMO_EBAC750-01A01.11</name>
</gene>
<keyword evidence="1" id="KW-0963">Cytoplasm</keyword>
<protein>
    <recommendedName>
        <fullName evidence="7">Segregation and condensation protein B</fullName>
    </recommendedName>
</protein>
<evidence type="ECO:0000256" key="5">
    <source>
        <dbReference type="SAM" id="MobiDB-lite"/>
    </source>
</evidence>
<dbReference type="Gene3D" id="1.10.10.10">
    <property type="entry name" value="Winged helix-like DNA-binding domain superfamily/Winged helix DNA-binding domain"/>
    <property type="match status" value="2"/>
</dbReference>
<keyword evidence="3" id="KW-0159">Chromosome partition</keyword>
<reference evidence="6" key="2">
    <citation type="submission" date="2003-12" db="EMBL/GenBank/DDBJ databases">
        <title>Monterey Bay Coastal Ocean Microbial Observatory environmental clone sequencing.</title>
        <authorList>
            <person name="DeLong E.F."/>
        </authorList>
    </citation>
    <scope>NUCLEOTIDE SEQUENCE</scope>
</reference>
<keyword evidence="4" id="KW-0131">Cell cycle</keyword>